<dbReference type="AlphaFoldDB" id="A0A8J4ENU6"/>
<feature type="region of interest" description="Disordered" evidence="1">
    <location>
        <begin position="1"/>
        <end position="34"/>
    </location>
</feature>
<sequence>MLAVAAGCGGGGTGADHSTMNRRDGSASPGAAGHNDADVMFAQMMIPHHRQAIAMTDLVLSRASSERVRSIATQIAGAQNPEIRTMSGWLRSWGEKVPAAGAKAGGMDMADGMMSDADLAKLKAARGERFDALFARMMIAHHDGAIAMARDEQSDGRDPDAKRLAGQIVRSQTAEVRTLRGIAGGR</sequence>
<evidence type="ECO:0000313" key="3">
    <source>
        <dbReference type="EMBL" id="GIL30966.1"/>
    </source>
</evidence>
<keyword evidence="4" id="KW-1185">Reference proteome</keyword>
<dbReference type="EMBL" id="BOPO01000128">
    <property type="protein sequence ID" value="GIL30966.1"/>
    <property type="molecule type" value="Genomic_DNA"/>
</dbReference>
<dbReference type="PANTHER" id="PTHR36933">
    <property type="entry name" value="SLL0788 PROTEIN"/>
    <property type="match status" value="1"/>
</dbReference>
<organism evidence="3 4">
    <name type="scientific">Actinocatenispora comari</name>
    <dbReference type="NCBI Taxonomy" id="2807577"/>
    <lineage>
        <taxon>Bacteria</taxon>
        <taxon>Bacillati</taxon>
        <taxon>Actinomycetota</taxon>
        <taxon>Actinomycetes</taxon>
        <taxon>Micromonosporales</taxon>
        <taxon>Micromonosporaceae</taxon>
        <taxon>Actinocatenispora</taxon>
    </lineage>
</organism>
<evidence type="ECO:0000259" key="2">
    <source>
        <dbReference type="Pfam" id="PF03713"/>
    </source>
</evidence>
<dbReference type="InterPro" id="IPR012347">
    <property type="entry name" value="Ferritin-like"/>
</dbReference>
<comment type="caution">
    <text evidence="3">The sequence shown here is derived from an EMBL/GenBank/DDBJ whole genome shotgun (WGS) entry which is preliminary data.</text>
</comment>
<proteinExistence type="predicted"/>
<dbReference type="Pfam" id="PF03713">
    <property type="entry name" value="DUF305"/>
    <property type="match status" value="1"/>
</dbReference>
<dbReference type="Proteomes" id="UP000614996">
    <property type="component" value="Unassembled WGS sequence"/>
</dbReference>
<feature type="domain" description="DUF305" evidence="2">
    <location>
        <begin position="38"/>
        <end position="181"/>
    </location>
</feature>
<dbReference type="Gene3D" id="1.20.1260.10">
    <property type="match status" value="1"/>
</dbReference>
<gene>
    <name evidence="3" type="ORF">NUM_62200</name>
</gene>
<reference evidence="4" key="1">
    <citation type="journal article" date="2021" name="Int. J. Syst. Evol. Microbiol.">
        <title>Actinocatenispora comari sp. nov., an endophytic actinomycete isolated from aerial parts of Comarum salesowianum.</title>
        <authorList>
            <person name="Oyunbileg N."/>
            <person name="Iizaka Y."/>
            <person name="Hamada M."/>
            <person name="Davaapurev B.O."/>
            <person name="Fukumoto A."/>
            <person name="Tsetseg B."/>
            <person name="Kato F."/>
            <person name="Tamura T."/>
            <person name="Batkhuu J."/>
            <person name="Anzai Y."/>
        </authorList>
    </citation>
    <scope>NUCLEOTIDE SEQUENCE [LARGE SCALE GENOMIC DNA]</scope>
    <source>
        <strain evidence="4">NUM-2625</strain>
    </source>
</reference>
<protein>
    <recommendedName>
        <fullName evidence="2">DUF305 domain-containing protein</fullName>
    </recommendedName>
</protein>
<dbReference type="InterPro" id="IPR005183">
    <property type="entry name" value="DUF305_CopM-like"/>
</dbReference>
<evidence type="ECO:0000256" key="1">
    <source>
        <dbReference type="SAM" id="MobiDB-lite"/>
    </source>
</evidence>
<dbReference type="PANTHER" id="PTHR36933:SF1">
    <property type="entry name" value="SLL0788 PROTEIN"/>
    <property type="match status" value="1"/>
</dbReference>
<name>A0A8J4ENU6_9ACTN</name>
<accession>A0A8J4ENU6</accession>
<evidence type="ECO:0000313" key="4">
    <source>
        <dbReference type="Proteomes" id="UP000614996"/>
    </source>
</evidence>